<dbReference type="GO" id="GO:0006874">
    <property type="term" value="P:intracellular calcium ion homeostasis"/>
    <property type="evidence" value="ECO:0007669"/>
    <property type="project" value="TreeGrafter"/>
</dbReference>
<organism evidence="20 21">
    <name type="scientific">Actinidia chinensis var. chinensis</name>
    <name type="common">Chinese soft-hair kiwi</name>
    <dbReference type="NCBI Taxonomy" id="1590841"/>
    <lineage>
        <taxon>Eukaryota</taxon>
        <taxon>Viridiplantae</taxon>
        <taxon>Streptophyta</taxon>
        <taxon>Embryophyta</taxon>
        <taxon>Tracheophyta</taxon>
        <taxon>Spermatophyta</taxon>
        <taxon>Magnoliopsida</taxon>
        <taxon>eudicotyledons</taxon>
        <taxon>Gunneridae</taxon>
        <taxon>Pentapetalae</taxon>
        <taxon>asterids</taxon>
        <taxon>Ericales</taxon>
        <taxon>Actinidiaceae</taxon>
        <taxon>Actinidia</taxon>
    </lineage>
</organism>
<dbReference type="FunFam" id="1.20.1420.30:FF:000019">
    <property type="entry name" value="Sodium/calcium exchanger NCL2"/>
    <property type="match status" value="1"/>
</dbReference>
<keyword evidence="14" id="KW-0406">Ion transport</keyword>
<keyword evidence="4" id="KW-0050">Antiport</keyword>
<evidence type="ECO:0000256" key="11">
    <source>
        <dbReference type="ARBA" id="ARBA00022989"/>
    </source>
</evidence>
<keyword evidence="12" id="KW-0346">Stress response</keyword>
<feature type="chain" id="PRO_5015337064" evidence="18">
    <location>
        <begin position="25"/>
        <end position="715"/>
    </location>
</feature>
<dbReference type="InterPro" id="IPR004713">
    <property type="entry name" value="CaH_exchang"/>
</dbReference>
<evidence type="ECO:0000256" key="18">
    <source>
        <dbReference type="SAM" id="SignalP"/>
    </source>
</evidence>
<dbReference type="GO" id="GO:0016301">
    <property type="term" value="F:kinase activity"/>
    <property type="evidence" value="ECO:0007669"/>
    <property type="project" value="UniProtKB-KW"/>
</dbReference>
<protein>
    <submittedName>
        <fullName evidence="20">Calcium-dependent protein kinase</fullName>
    </submittedName>
</protein>
<evidence type="ECO:0000256" key="8">
    <source>
        <dbReference type="ARBA" id="ARBA00022723"/>
    </source>
</evidence>
<dbReference type="Pfam" id="PF01699">
    <property type="entry name" value="Na_Ca_ex"/>
    <property type="match status" value="1"/>
</dbReference>
<dbReference type="InParanoid" id="A0A2R6QCI0"/>
<evidence type="ECO:0000256" key="10">
    <source>
        <dbReference type="ARBA" id="ARBA00022837"/>
    </source>
</evidence>
<keyword evidence="16" id="KW-0739">Sodium transport</keyword>
<dbReference type="Proteomes" id="UP000241394">
    <property type="component" value="Chromosome LG17"/>
</dbReference>
<reference evidence="21" key="2">
    <citation type="journal article" date="2018" name="BMC Genomics">
        <title>A manually annotated Actinidia chinensis var. chinensis (kiwifruit) genome highlights the challenges associated with draft genomes and gene prediction in plants.</title>
        <authorList>
            <person name="Pilkington S.M."/>
            <person name="Crowhurst R."/>
            <person name="Hilario E."/>
            <person name="Nardozza S."/>
            <person name="Fraser L."/>
            <person name="Peng Y."/>
            <person name="Gunaseelan K."/>
            <person name="Simpson R."/>
            <person name="Tahir J."/>
            <person name="Deroles S.C."/>
            <person name="Templeton K."/>
            <person name="Luo Z."/>
            <person name="Davy M."/>
            <person name="Cheng C."/>
            <person name="McNeilage M."/>
            <person name="Scaglione D."/>
            <person name="Liu Y."/>
            <person name="Zhang Q."/>
            <person name="Datson P."/>
            <person name="De Silva N."/>
            <person name="Gardiner S.E."/>
            <person name="Bassett H."/>
            <person name="Chagne D."/>
            <person name="McCallum J."/>
            <person name="Dzierzon H."/>
            <person name="Deng C."/>
            <person name="Wang Y.Y."/>
            <person name="Barron L."/>
            <person name="Manako K."/>
            <person name="Bowen J."/>
            <person name="Foster T.M."/>
            <person name="Erridge Z.A."/>
            <person name="Tiffin H."/>
            <person name="Waite C.N."/>
            <person name="Davies K.M."/>
            <person name="Grierson E.P."/>
            <person name="Laing W.A."/>
            <person name="Kirk R."/>
            <person name="Chen X."/>
            <person name="Wood M."/>
            <person name="Montefiori M."/>
            <person name="Brummell D.A."/>
            <person name="Schwinn K.E."/>
            <person name="Catanach A."/>
            <person name="Fullerton C."/>
            <person name="Li D."/>
            <person name="Meiyalaghan S."/>
            <person name="Nieuwenhuizen N."/>
            <person name="Read N."/>
            <person name="Prakash R."/>
            <person name="Hunter D."/>
            <person name="Zhang H."/>
            <person name="McKenzie M."/>
            <person name="Knabel M."/>
            <person name="Harris A."/>
            <person name="Allan A.C."/>
            <person name="Gleave A."/>
            <person name="Chen A."/>
            <person name="Janssen B.J."/>
            <person name="Plunkett B."/>
            <person name="Ampomah-Dwamena C."/>
            <person name="Voogd C."/>
            <person name="Leif D."/>
            <person name="Lafferty D."/>
            <person name="Souleyre E.J.F."/>
            <person name="Varkonyi-Gasic E."/>
            <person name="Gambi F."/>
            <person name="Hanley J."/>
            <person name="Yao J.L."/>
            <person name="Cheung J."/>
            <person name="David K.M."/>
            <person name="Warren B."/>
            <person name="Marsh K."/>
            <person name="Snowden K.C."/>
            <person name="Lin-Wang K."/>
            <person name="Brian L."/>
            <person name="Martinez-Sanchez M."/>
            <person name="Wang M."/>
            <person name="Ileperuma N."/>
            <person name="Macnee N."/>
            <person name="Campin R."/>
            <person name="McAtee P."/>
            <person name="Drummond R.S.M."/>
            <person name="Espley R.V."/>
            <person name="Ireland H.S."/>
            <person name="Wu R."/>
            <person name="Atkinson R.G."/>
            <person name="Karunairetnam S."/>
            <person name="Bulley S."/>
            <person name="Chunkath S."/>
            <person name="Hanley Z."/>
            <person name="Storey R."/>
            <person name="Thrimawithana A.H."/>
            <person name="Thomson S."/>
            <person name="David C."/>
            <person name="Testolin R."/>
            <person name="Huang H."/>
            <person name="Hellens R.P."/>
            <person name="Schaffer R.J."/>
        </authorList>
    </citation>
    <scope>NUCLEOTIDE SEQUENCE [LARGE SCALE GENOMIC DNA]</scope>
    <source>
        <strain evidence="21">cv. Red5</strain>
    </source>
</reference>
<keyword evidence="11 17" id="KW-1133">Transmembrane helix</keyword>
<dbReference type="GO" id="GO:0015369">
    <property type="term" value="F:calcium:proton antiporter activity"/>
    <property type="evidence" value="ECO:0007669"/>
    <property type="project" value="TreeGrafter"/>
</dbReference>
<keyword evidence="6" id="KW-0109">Calcium transport</keyword>
<feature type="transmembrane region" description="Helical" evidence="17">
    <location>
        <begin position="634"/>
        <end position="656"/>
    </location>
</feature>
<dbReference type="InterPro" id="IPR018247">
    <property type="entry name" value="EF_Hand_1_Ca_BS"/>
</dbReference>
<dbReference type="EMBL" id="NKQK01000017">
    <property type="protein sequence ID" value="PSS05846.1"/>
    <property type="molecule type" value="Genomic_DNA"/>
</dbReference>
<keyword evidence="15 17" id="KW-0472">Membrane</keyword>
<dbReference type="Gramene" id="PSS05846">
    <property type="protein sequence ID" value="PSS05846"/>
    <property type="gene ID" value="CEY00_Acc19116"/>
</dbReference>
<dbReference type="GO" id="GO:0005509">
    <property type="term" value="F:calcium ion binding"/>
    <property type="evidence" value="ECO:0007669"/>
    <property type="project" value="InterPro"/>
</dbReference>
<dbReference type="InterPro" id="IPR011992">
    <property type="entry name" value="EF-hand-dom_pair"/>
</dbReference>
<dbReference type="SUPFAM" id="SSF47473">
    <property type="entry name" value="EF-hand"/>
    <property type="match status" value="1"/>
</dbReference>
<feature type="signal peptide" evidence="18">
    <location>
        <begin position="1"/>
        <end position="24"/>
    </location>
</feature>
<comment type="subcellular location">
    <subcellularLocation>
        <location evidence="1">Cell membrane</location>
        <topology evidence="1">Multi-pass membrane protein</topology>
    </subcellularLocation>
</comment>
<dbReference type="InterPro" id="IPR004837">
    <property type="entry name" value="NaCa_Exmemb"/>
</dbReference>
<accession>A0A2R6QCI0</accession>
<feature type="domain" description="EF-hand" evidence="19">
    <location>
        <begin position="348"/>
        <end position="383"/>
    </location>
</feature>
<feature type="transmembrane region" description="Helical" evidence="17">
    <location>
        <begin position="220"/>
        <end position="240"/>
    </location>
</feature>
<evidence type="ECO:0000256" key="13">
    <source>
        <dbReference type="ARBA" id="ARBA00023053"/>
    </source>
</evidence>
<dbReference type="PROSITE" id="PS50222">
    <property type="entry name" value="EF_HAND_2"/>
    <property type="match status" value="4"/>
</dbReference>
<sequence length="715" mass="80824">MEKLSRTACYSFILFLLSARAVSGRPFQYSATDNLISDGINRVQFNQSSFLLLKGVDASEELCEQMYGFLPCSYTGLGHLFLIVVYEYLLFHGESYVASGGERIFKILGPGIFGASAFHVIGFLPESVILLASGLLNSKETAQEYVYTGVGLLAGSTILLLTLLWGTCVIVASTQNVSNNSKSIPSVDSNPGQSPFQRFFSFFTGYGITVDVETGYTARIMVLSVIPFLVIQIPTVFNFSSSVEHIVGIIALAISVLLLLVYFFYQMFEPWIQNRRLEYVKHEHLVVDILRHVHKHTLGRLLTEDGAPNVQAIKSIFEEVDEDGDKLVSLDELRKLLHEIKYKRWHADKDTAVAKVMEEFDIDSDEKINEDEFVNGFTRWIDDIKLTMDKQYHSVRSLKDLYMILQPWIQKRRKEHELKKQLMSEILGHVQSSTMGTLLTEDGKPDIPAIKRLFAEIDRDNDSYISQSELRKLVVDIKFRNMPVDADEVVEKIMEELDINEDEMINEEEFIAGFSKWLKATNNNTPHSPESEDEIYQKKWKETDLLVEERSVDRSYWAWTKAIMLLVVGVAILGVLAEPLIDSVQNFSQSANIPSFFISFILVPLATNARGAISAITASSRKTPRTTSLTFSEIYGGVFMNNVLGFCVLLSLIYFRGLSWDFSAEVLVVLIVCVIMGVATSLSSAFPVWTSLVAFLLYPLSLILVYILDDYFQWS</sequence>
<evidence type="ECO:0000313" key="21">
    <source>
        <dbReference type="Proteomes" id="UP000241394"/>
    </source>
</evidence>
<evidence type="ECO:0000256" key="6">
    <source>
        <dbReference type="ARBA" id="ARBA00022568"/>
    </source>
</evidence>
<dbReference type="SMART" id="SM00054">
    <property type="entry name" value="EFh"/>
    <property type="match status" value="4"/>
</dbReference>
<keyword evidence="21" id="KW-1185">Reference proteome</keyword>
<evidence type="ECO:0000256" key="12">
    <source>
        <dbReference type="ARBA" id="ARBA00023016"/>
    </source>
</evidence>
<dbReference type="Gene3D" id="1.10.238.10">
    <property type="entry name" value="EF-hand"/>
    <property type="match status" value="2"/>
</dbReference>
<dbReference type="GO" id="GO:0006814">
    <property type="term" value="P:sodium ion transport"/>
    <property type="evidence" value="ECO:0007669"/>
    <property type="project" value="UniProtKB-KW"/>
</dbReference>
<evidence type="ECO:0000256" key="7">
    <source>
        <dbReference type="ARBA" id="ARBA00022692"/>
    </source>
</evidence>
<feature type="transmembrane region" description="Helical" evidence="17">
    <location>
        <begin position="74"/>
        <end position="91"/>
    </location>
</feature>
<evidence type="ECO:0000256" key="2">
    <source>
        <dbReference type="ARBA" id="ARBA00008170"/>
    </source>
</evidence>
<feature type="transmembrane region" description="Helical" evidence="17">
    <location>
        <begin position="662"/>
        <end position="679"/>
    </location>
</feature>
<dbReference type="CDD" id="cd00051">
    <property type="entry name" value="EFh"/>
    <property type="match status" value="2"/>
</dbReference>
<comment type="similarity">
    <text evidence="2">Belongs to the Ca(2+):cation antiporter (CaCA) (TC 2.A.19) family.</text>
</comment>
<keyword evidence="20" id="KW-0808">Transferase</keyword>
<comment type="caution">
    <text evidence="20">The sequence shown here is derived from an EMBL/GenBank/DDBJ whole genome shotgun (WGS) entry which is preliminary data.</text>
</comment>
<evidence type="ECO:0000256" key="4">
    <source>
        <dbReference type="ARBA" id="ARBA00022449"/>
    </source>
</evidence>
<keyword evidence="7 17" id="KW-0812">Transmembrane</keyword>
<reference evidence="20 21" key="1">
    <citation type="submission" date="2017-07" db="EMBL/GenBank/DDBJ databases">
        <title>An improved, manually edited Actinidia chinensis var. chinensis (kiwifruit) genome highlights the challenges associated with draft genomes and gene prediction in plants.</title>
        <authorList>
            <person name="Pilkington S."/>
            <person name="Crowhurst R."/>
            <person name="Hilario E."/>
            <person name="Nardozza S."/>
            <person name="Fraser L."/>
            <person name="Peng Y."/>
            <person name="Gunaseelan K."/>
            <person name="Simpson R."/>
            <person name="Tahir J."/>
            <person name="Deroles S."/>
            <person name="Templeton K."/>
            <person name="Luo Z."/>
            <person name="Davy M."/>
            <person name="Cheng C."/>
            <person name="Mcneilage M."/>
            <person name="Scaglione D."/>
            <person name="Liu Y."/>
            <person name="Zhang Q."/>
            <person name="Datson P."/>
            <person name="De Silva N."/>
            <person name="Gardiner S."/>
            <person name="Bassett H."/>
            <person name="Chagne D."/>
            <person name="Mccallum J."/>
            <person name="Dzierzon H."/>
            <person name="Deng C."/>
            <person name="Wang Y.-Y."/>
            <person name="Barron N."/>
            <person name="Manako K."/>
            <person name="Bowen J."/>
            <person name="Foster T."/>
            <person name="Erridge Z."/>
            <person name="Tiffin H."/>
            <person name="Waite C."/>
            <person name="Davies K."/>
            <person name="Grierson E."/>
            <person name="Laing W."/>
            <person name="Kirk R."/>
            <person name="Chen X."/>
            <person name="Wood M."/>
            <person name="Montefiori M."/>
            <person name="Brummell D."/>
            <person name="Schwinn K."/>
            <person name="Catanach A."/>
            <person name="Fullerton C."/>
            <person name="Li D."/>
            <person name="Meiyalaghan S."/>
            <person name="Nieuwenhuizen N."/>
            <person name="Read N."/>
            <person name="Prakash R."/>
            <person name="Hunter D."/>
            <person name="Zhang H."/>
            <person name="Mckenzie M."/>
            <person name="Knabel M."/>
            <person name="Harris A."/>
            <person name="Allan A."/>
            <person name="Chen A."/>
            <person name="Janssen B."/>
            <person name="Plunkett B."/>
            <person name="Dwamena C."/>
            <person name="Voogd C."/>
            <person name="Leif D."/>
            <person name="Lafferty D."/>
            <person name="Souleyre E."/>
            <person name="Varkonyi-Gasic E."/>
            <person name="Gambi F."/>
            <person name="Hanley J."/>
            <person name="Yao J.-L."/>
            <person name="Cheung J."/>
            <person name="David K."/>
            <person name="Warren B."/>
            <person name="Marsh K."/>
            <person name="Snowden K."/>
            <person name="Lin-Wang K."/>
            <person name="Brian L."/>
            <person name="Martinez-Sanchez M."/>
            <person name="Wang M."/>
            <person name="Ileperuma N."/>
            <person name="Macnee N."/>
            <person name="Campin R."/>
            <person name="Mcatee P."/>
            <person name="Drummond R."/>
            <person name="Espley R."/>
            <person name="Ireland H."/>
            <person name="Wu R."/>
            <person name="Atkinson R."/>
            <person name="Karunairetnam S."/>
            <person name="Bulley S."/>
            <person name="Chunkath S."/>
            <person name="Hanley Z."/>
            <person name="Storey R."/>
            <person name="Thrimawithana A."/>
            <person name="Thomson S."/>
            <person name="David C."/>
            <person name="Testolin R."/>
        </authorList>
    </citation>
    <scope>NUCLEOTIDE SEQUENCE [LARGE SCALE GENOMIC DNA]</scope>
    <source>
        <strain evidence="21">cv. Red5</strain>
        <tissue evidence="20">Young leaf</tissue>
    </source>
</reference>
<evidence type="ECO:0000256" key="3">
    <source>
        <dbReference type="ARBA" id="ARBA00022448"/>
    </source>
</evidence>
<keyword evidence="10" id="KW-0106">Calcium</keyword>
<keyword evidence="18" id="KW-0732">Signal</keyword>
<feature type="transmembrane region" description="Helical" evidence="17">
    <location>
        <begin position="246"/>
        <end position="265"/>
    </location>
</feature>
<evidence type="ECO:0000256" key="9">
    <source>
        <dbReference type="ARBA" id="ARBA00022737"/>
    </source>
</evidence>
<evidence type="ECO:0000256" key="15">
    <source>
        <dbReference type="ARBA" id="ARBA00023136"/>
    </source>
</evidence>
<evidence type="ECO:0000259" key="19">
    <source>
        <dbReference type="PROSITE" id="PS50222"/>
    </source>
</evidence>
<evidence type="ECO:0000256" key="16">
    <source>
        <dbReference type="ARBA" id="ARBA00023201"/>
    </source>
</evidence>
<evidence type="ECO:0000256" key="1">
    <source>
        <dbReference type="ARBA" id="ARBA00004651"/>
    </source>
</evidence>
<dbReference type="PROSITE" id="PS00018">
    <property type="entry name" value="EF_HAND_1"/>
    <property type="match status" value="1"/>
</dbReference>
<evidence type="ECO:0000256" key="14">
    <source>
        <dbReference type="ARBA" id="ARBA00023065"/>
    </source>
</evidence>
<feature type="transmembrane region" description="Helical" evidence="17">
    <location>
        <begin position="145"/>
        <end position="172"/>
    </location>
</feature>
<evidence type="ECO:0000256" key="17">
    <source>
        <dbReference type="SAM" id="Phobius"/>
    </source>
</evidence>
<evidence type="ECO:0000313" key="20">
    <source>
        <dbReference type="EMBL" id="PSS05846.1"/>
    </source>
</evidence>
<dbReference type="OMA" id="MTWEFSA"/>
<feature type="transmembrane region" description="Helical" evidence="17">
    <location>
        <begin position="562"/>
        <end position="581"/>
    </location>
</feature>
<dbReference type="GO" id="GO:0005886">
    <property type="term" value="C:plasma membrane"/>
    <property type="evidence" value="ECO:0007669"/>
    <property type="project" value="UniProtKB-SubCell"/>
</dbReference>
<feature type="transmembrane region" description="Helical" evidence="17">
    <location>
        <begin position="686"/>
        <end position="708"/>
    </location>
</feature>
<name>A0A2R6QCI0_ACTCC</name>
<proteinExistence type="inferred from homology"/>
<gene>
    <name evidence="20" type="ORF">CEY00_Acc19116</name>
</gene>
<dbReference type="InterPro" id="IPR002048">
    <property type="entry name" value="EF_hand_dom"/>
</dbReference>
<dbReference type="OrthoDB" id="26525at2759"/>
<keyword evidence="8" id="KW-0479">Metal-binding</keyword>
<feature type="domain" description="EF-hand" evidence="19">
    <location>
        <begin position="485"/>
        <end position="520"/>
    </location>
</feature>
<keyword evidence="13" id="KW-0915">Sodium</keyword>
<keyword evidence="3" id="KW-0813">Transport</keyword>
<dbReference type="Pfam" id="PF13499">
    <property type="entry name" value="EF-hand_7"/>
    <property type="match status" value="2"/>
</dbReference>
<feature type="domain" description="EF-hand" evidence="19">
    <location>
        <begin position="308"/>
        <end position="343"/>
    </location>
</feature>
<keyword evidence="9" id="KW-0677">Repeat</keyword>
<evidence type="ECO:0000256" key="5">
    <source>
        <dbReference type="ARBA" id="ARBA00022475"/>
    </source>
</evidence>
<feature type="domain" description="EF-hand" evidence="19">
    <location>
        <begin position="445"/>
        <end position="480"/>
    </location>
</feature>
<feature type="transmembrane region" description="Helical" evidence="17">
    <location>
        <begin position="593"/>
        <end position="613"/>
    </location>
</feature>
<dbReference type="AlphaFoldDB" id="A0A2R6QCI0"/>
<dbReference type="PANTHER" id="PTHR31503">
    <property type="entry name" value="VACUOLAR CALCIUM ION TRANSPORTER"/>
    <property type="match status" value="1"/>
</dbReference>
<keyword evidence="20" id="KW-0418">Kinase</keyword>
<keyword evidence="5" id="KW-1003">Cell membrane</keyword>
<dbReference type="PANTHER" id="PTHR31503:SF79">
    <property type="entry name" value="CALCIUM-BINDING EF-HAND PROTEIN"/>
    <property type="match status" value="1"/>
</dbReference>